<protein>
    <recommendedName>
        <fullName evidence="4 8">Methionyl-tRNA formyltransferase</fullName>
        <ecNumber evidence="3 8">2.1.2.9</ecNumber>
    </recommendedName>
</protein>
<dbReference type="Gene3D" id="3.40.50.170">
    <property type="entry name" value="Formyl transferase, N-terminal domain"/>
    <property type="match status" value="1"/>
</dbReference>
<dbReference type="CDD" id="cd08704">
    <property type="entry name" value="Met_tRNA_FMT_C"/>
    <property type="match status" value="1"/>
</dbReference>
<proteinExistence type="inferred from homology"/>
<dbReference type="InterPro" id="IPR005793">
    <property type="entry name" value="Formyl_trans_C"/>
</dbReference>
<keyword evidence="12" id="KW-1185">Reference proteome</keyword>
<accession>A0A143WWL7</accession>
<evidence type="ECO:0000256" key="4">
    <source>
        <dbReference type="ARBA" id="ARBA00016014"/>
    </source>
</evidence>
<dbReference type="STRING" id="1778263.TPER_HE00387"/>
<dbReference type="SUPFAM" id="SSF50486">
    <property type="entry name" value="FMT C-terminal domain-like"/>
    <property type="match status" value="1"/>
</dbReference>
<dbReference type="EMBL" id="LN999835">
    <property type="protein sequence ID" value="CUX97304.1"/>
    <property type="molecule type" value="Genomic_DNA"/>
</dbReference>
<feature type="domain" description="Formyl transferase C-terminal" evidence="10">
    <location>
        <begin position="207"/>
        <end position="305"/>
    </location>
</feature>
<dbReference type="HAMAP" id="MF_00182">
    <property type="entry name" value="Formyl_trans"/>
    <property type="match status" value="1"/>
</dbReference>
<dbReference type="EC" id="2.1.2.9" evidence="3 8"/>
<evidence type="ECO:0000256" key="2">
    <source>
        <dbReference type="ARBA" id="ARBA00010699"/>
    </source>
</evidence>
<dbReference type="InterPro" id="IPR041711">
    <property type="entry name" value="Met-tRNA-FMT_N"/>
</dbReference>
<dbReference type="InterPro" id="IPR001555">
    <property type="entry name" value="GART_AS"/>
</dbReference>
<comment type="function">
    <text evidence="1 8">Attaches a formyl group to the free amino group of methionyl-tRNA(fMet). The formyl group appears to play a dual role in the initiator identity of N-formylmethionyl-tRNA by promoting its recognition by IF2 and preventing the misappropriation of this tRNA by the elongation apparatus.</text>
</comment>
<name>A0A143WWL7_9ENTR</name>
<feature type="domain" description="Formyl transferase N-terminal" evidence="9">
    <location>
        <begin position="6"/>
        <end position="183"/>
    </location>
</feature>
<dbReference type="InterPro" id="IPR036477">
    <property type="entry name" value="Formyl_transf_N_sf"/>
</dbReference>
<dbReference type="PANTHER" id="PTHR11138:SF5">
    <property type="entry name" value="METHIONYL-TRNA FORMYLTRANSFERASE, MITOCHONDRIAL"/>
    <property type="match status" value="1"/>
</dbReference>
<evidence type="ECO:0000313" key="11">
    <source>
        <dbReference type="EMBL" id="CUX97304.1"/>
    </source>
</evidence>
<comment type="similarity">
    <text evidence="2 8">Belongs to the Fmt family.</text>
</comment>
<dbReference type="InterPro" id="IPR044135">
    <property type="entry name" value="Met-tRNA-FMT_C"/>
</dbReference>
<dbReference type="RefSeq" id="WP_067567928.1">
    <property type="nucleotide sequence ID" value="NZ_LN999835.1"/>
</dbReference>
<dbReference type="GO" id="GO:0004479">
    <property type="term" value="F:methionyl-tRNA formyltransferase activity"/>
    <property type="evidence" value="ECO:0007669"/>
    <property type="project" value="UniProtKB-UniRule"/>
</dbReference>
<evidence type="ECO:0000313" key="12">
    <source>
        <dbReference type="Proteomes" id="UP000095477"/>
    </source>
</evidence>
<evidence type="ECO:0000259" key="10">
    <source>
        <dbReference type="Pfam" id="PF02911"/>
    </source>
</evidence>
<gene>
    <name evidence="8 11" type="primary">fmt</name>
    <name evidence="11" type="ORF">TPER_HE00387</name>
</gene>
<dbReference type="InterPro" id="IPR005794">
    <property type="entry name" value="Fmt"/>
</dbReference>
<evidence type="ECO:0000259" key="9">
    <source>
        <dbReference type="Pfam" id="PF00551"/>
    </source>
</evidence>
<dbReference type="Proteomes" id="UP000095477">
    <property type="component" value="Chromosome I"/>
</dbReference>
<dbReference type="InterPro" id="IPR037022">
    <property type="entry name" value="Formyl_trans_C_sf"/>
</dbReference>
<dbReference type="FunFam" id="3.40.50.170:FF:000003">
    <property type="entry name" value="Methionyl-tRNA formyltransferase"/>
    <property type="match status" value="1"/>
</dbReference>
<dbReference type="Pfam" id="PF00551">
    <property type="entry name" value="Formyl_trans_N"/>
    <property type="match status" value="1"/>
</dbReference>
<reference evidence="12" key="1">
    <citation type="submission" date="2016-01" db="EMBL/GenBank/DDBJ databases">
        <authorList>
            <person name="Husnik F."/>
        </authorList>
    </citation>
    <scope>NUCLEOTIDE SEQUENCE [LARGE SCALE GENOMIC DNA]</scope>
</reference>
<dbReference type="Pfam" id="PF02911">
    <property type="entry name" value="Formyl_trans_C"/>
    <property type="match status" value="1"/>
</dbReference>
<dbReference type="SUPFAM" id="SSF53328">
    <property type="entry name" value="Formyltransferase"/>
    <property type="match status" value="1"/>
</dbReference>
<dbReference type="OrthoDB" id="9802815at2"/>
<feature type="binding site" evidence="8">
    <location>
        <begin position="113"/>
        <end position="116"/>
    </location>
    <ligand>
        <name>(6S)-5,6,7,8-tetrahydrofolate</name>
        <dbReference type="ChEBI" id="CHEBI:57453"/>
    </ligand>
</feature>
<keyword evidence="6 8" id="KW-0648">Protein biosynthesis</keyword>
<evidence type="ECO:0000256" key="8">
    <source>
        <dbReference type="HAMAP-Rule" id="MF_00182"/>
    </source>
</evidence>
<evidence type="ECO:0000256" key="3">
    <source>
        <dbReference type="ARBA" id="ARBA00012261"/>
    </source>
</evidence>
<dbReference type="PATRIC" id="fig|1778263.3.peg.385"/>
<dbReference type="InterPro" id="IPR011034">
    <property type="entry name" value="Formyl_transferase-like_C_sf"/>
</dbReference>
<dbReference type="AlphaFoldDB" id="A0A143WWL7"/>
<dbReference type="GO" id="GO:0005829">
    <property type="term" value="C:cytosol"/>
    <property type="evidence" value="ECO:0007669"/>
    <property type="project" value="TreeGrafter"/>
</dbReference>
<evidence type="ECO:0000256" key="7">
    <source>
        <dbReference type="ARBA" id="ARBA00048558"/>
    </source>
</evidence>
<dbReference type="Gene3D" id="3.10.25.10">
    <property type="entry name" value="Formyl transferase, C-terminal domain"/>
    <property type="match status" value="1"/>
</dbReference>
<keyword evidence="5 8" id="KW-0808">Transferase</keyword>
<evidence type="ECO:0000256" key="6">
    <source>
        <dbReference type="ARBA" id="ARBA00022917"/>
    </source>
</evidence>
<dbReference type="InterPro" id="IPR002376">
    <property type="entry name" value="Formyl_transf_N"/>
</dbReference>
<dbReference type="KEGG" id="hed:TPER_HE00387"/>
<dbReference type="NCBIfam" id="TIGR00460">
    <property type="entry name" value="fmt"/>
    <property type="match status" value="1"/>
</dbReference>
<dbReference type="CDD" id="cd08646">
    <property type="entry name" value="FMT_core_Met-tRNA-FMT_N"/>
    <property type="match status" value="1"/>
</dbReference>
<evidence type="ECO:0000256" key="5">
    <source>
        <dbReference type="ARBA" id="ARBA00022679"/>
    </source>
</evidence>
<evidence type="ECO:0000256" key="1">
    <source>
        <dbReference type="ARBA" id="ARBA00002606"/>
    </source>
</evidence>
<sequence length="316" mass="34350">MSDSLRIIFAGTPYFAARHLKALIHANYKVIGVFTQPDRPSGRGNRLTTSLVKQLAEQHNLPVFQPASLHEAESYQSLAALDADIMVVVAYGLLLPQVVLDIPRFGCINVHGSLLPRWRGAAPIQRALLAGDERTGVTIIQMDAGLDTGAILYKAACDIQPADTSATLYEKLARIGPEALLATLQQITAGNAKAEPQNDAQATYAHKIKKEEARLDWRLPSIQLAHCIRAFNPWPISYFQLAGKLIKVWAASICTQPSVSSVPGTILTADKSGIHIATCDGILTLTLLQPAGKKVMSVLEFLNSRHNWFSPGMVLD</sequence>
<dbReference type="PROSITE" id="PS00373">
    <property type="entry name" value="GART"/>
    <property type="match status" value="1"/>
</dbReference>
<comment type="catalytic activity">
    <reaction evidence="7 8">
        <text>L-methionyl-tRNA(fMet) + (6R)-10-formyltetrahydrofolate = N-formyl-L-methionyl-tRNA(fMet) + (6S)-5,6,7,8-tetrahydrofolate + H(+)</text>
        <dbReference type="Rhea" id="RHEA:24380"/>
        <dbReference type="Rhea" id="RHEA-COMP:9952"/>
        <dbReference type="Rhea" id="RHEA-COMP:9953"/>
        <dbReference type="ChEBI" id="CHEBI:15378"/>
        <dbReference type="ChEBI" id="CHEBI:57453"/>
        <dbReference type="ChEBI" id="CHEBI:78530"/>
        <dbReference type="ChEBI" id="CHEBI:78844"/>
        <dbReference type="ChEBI" id="CHEBI:195366"/>
        <dbReference type="EC" id="2.1.2.9"/>
    </reaction>
</comment>
<dbReference type="PANTHER" id="PTHR11138">
    <property type="entry name" value="METHIONYL-TRNA FORMYLTRANSFERASE"/>
    <property type="match status" value="1"/>
</dbReference>
<organism evidence="11 12">
    <name type="scientific">Candidatus Hoaglandella endobia</name>
    <dbReference type="NCBI Taxonomy" id="1778263"/>
    <lineage>
        <taxon>Bacteria</taxon>
        <taxon>Pseudomonadati</taxon>
        <taxon>Pseudomonadota</taxon>
        <taxon>Gammaproteobacteria</taxon>
        <taxon>Enterobacterales</taxon>
        <taxon>Enterobacteriaceae</taxon>
        <taxon>Candidatus Hoaglandella</taxon>
    </lineage>
</organism>